<keyword evidence="3" id="KW-1185">Reference proteome</keyword>
<dbReference type="Proteomes" id="UP000266673">
    <property type="component" value="Unassembled WGS sequence"/>
</dbReference>
<accession>A0A397TRH4</accession>
<organism evidence="2 3">
    <name type="scientific">Gigaspora rosea</name>
    <dbReference type="NCBI Taxonomy" id="44941"/>
    <lineage>
        <taxon>Eukaryota</taxon>
        <taxon>Fungi</taxon>
        <taxon>Fungi incertae sedis</taxon>
        <taxon>Mucoromycota</taxon>
        <taxon>Glomeromycotina</taxon>
        <taxon>Glomeromycetes</taxon>
        <taxon>Diversisporales</taxon>
        <taxon>Gigasporaceae</taxon>
        <taxon>Gigaspora</taxon>
    </lineage>
</organism>
<proteinExistence type="predicted"/>
<feature type="region of interest" description="Disordered" evidence="1">
    <location>
        <begin position="40"/>
        <end position="74"/>
    </location>
</feature>
<evidence type="ECO:0000313" key="2">
    <source>
        <dbReference type="EMBL" id="RIB00745.1"/>
    </source>
</evidence>
<feature type="region of interest" description="Disordered" evidence="1">
    <location>
        <begin position="1"/>
        <end position="22"/>
    </location>
</feature>
<protein>
    <submittedName>
        <fullName evidence="2">Uncharacterized protein</fullName>
    </submittedName>
</protein>
<sequence>MSDIDSSYDRAPTNNDKELATTPANYVPVTKNKRAKINISKLRHDDTKNRQPPFNVTTPRKRKMRIPTNYEQKA</sequence>
<evidence type="ECO:0000256" key="1">
    <source>
        <dbReference type="SAM" id="MobiDB-lite"/>
    </source>
</evidence>
<name>A0A397TRH4_9GLOM</name>
<dbReference type="EMBL" id="QKWP01003677">
    <property type="protein sequence ID" value="RIB00745.1"/>
    <property type="molecule type" value="Genomic_DNA"/>
</dbReference>
<gene>
    <name evidence="2" type="ORF">C2G38_2233126</name>
</gene>
<reference evidence="2 3" key="1">
    <citation type="submission" date="2018-06" db="EMBL/GenBank/DDBJ databases">
        <title>Comparative genomics reveals the genomic features of Rhizophagus irregularis, R. cerebriforme, R. diaphanum and Gigaspora rosea, and their symbiotic lifestyle signature.</title>
        <authorList>
            <person name="Morin E."/>
            <person name="San Clemente H."/>
            <person name="Chen E.C.H."/>
            <person name="De La Providencia I."/>
            <person name="Hainaut M."/>
            <person name="Kuo A."/>
            <person name="Kohler A."/>
            <person name="Murat C."/>
            <person name="Tang N."/>
            <person name="Roy S."/>
            <person name="Loubradou J."/>
            <person name="Henrissat B."/>
            <person name="Grigoriev I.V."/>
            <person name="Corradi N."/>
            <person name="Roux C."/>
            <person name="Martin F.M."/>
        </authorList>
    </citation>
    <scope>NUCLEOTIDE SEQUENCE [LARGE SCALE GENOMIC DNA]</scope>
    <source>
        <strain evidence="2 3">DAOM 194757</strain>
    </source>
</reference>
<comment type="caution">
    <text evidence="2">The sequence shown here is derived from an EMBL/GenBank/DDBJ whole genome shotgun (WGS) entry which is preliminary data.</text>
</comment>
<evidence type="ECO:0000313" key="3">
    <source>
        <dbReference type="Proteomes" id="UP000266673"/>
    </source>
</evidence>
<dbReference type="AlphaFoldDB" id="A0A397TRH4"/>